<comment type="caution">
    <text evidence="2">The sequence shown here is derived from an EMBL/GenBank/DDBJ whole genome shotgun (WGS) entry which is preliminary data.</text>
</comment>
<organism evidence="2 3">
    <name type="scientific">Zavarzinia aquatilis</name>
    <dbReference type="NCBI Taxonomy" id="2211142"/>
    <lineage>
        <taxon>Bacteria</taxon>
        <taxon>Pseudomonadati</taxon>
        <taxon>Pseudomonadota</taxon>
        <taxon>Alphaproteobacteria</taxon>
        <taxon>Rhodospirillales</taxon>
        <taxon>Zavarziniaceae</taxon>
        <taxon>Zavarzinia</taxon>
    </lineage>
</organism>
<evidence type="ECO:0000313" key="3">
    <source>
        <dbReference type="Proteomes" id="UP000245461"/>
    </source>
</evidence>
<sequence length="86" mass="9285">MAGPSASTDANAVRETVDAPRRTPAERFAAFAAREPEAAEELMANLEHRIRAGIFADGRVPIPALKSWRRITPYVLGGEIAGEDQP</sequence>
<dbReference type="AlphaFoldDB" id="A0A317EBV7"/>
<evidence type="ECO:0000256" key="1">
    <source>
        <dbReference type="SAM" id="MobiDB-lite"/>
    </source>
</evidence>
<evidence type="ECO:0000313" key="2">
    <source>
        <dbReference type="EMBL" id="PWR24547.1"/>
    </source>
</evidence>
<name>A0A317EBV7_9PROT</name>
<proteinExistence type="predicted"/>
<feature type="compositionally biased region" description="Polar residues" evidence="1">
    <location>
        <begin position="1"/>
        <end position="10"/>
    </location>
</feature>
<protein>
    <submittedName>
        <fullName evidence="2">Uncharacterized protein</fullName>
    </submittedName>
</protein>
<reference evidence="2 3" key="1">
    <citation type="submission" date="2018-05" db="EMBL/GenBank/DDBJ databases">
        <title>Zavarzinia sp. HR-AS.</title>
        <authorList>
            <person name="Lee Y."/>
            <person name="Jeon C.O."/>
        </authorList>
    </citation>
    <scope>NUCLEOTIDE SEQUENCE [LARGE SCALE GENOMIC DNA]</scope>
    <source>
        <strain evidence="2 3">HR-AS</strain>
    </source>
</reference>
<dbReference type="Proteomes" id="UP000245461">
    <property type="component" value="Unassembled WGS sequence"/>
</dbReference>
<gene>
    <name evidence="2" type="ORF">DKG74_07005</name>
</gene>
<accession>A0A317EBV7</accession>
<feature type="region of interest" description="Disordered" evidence="1">
    <location>
        <begin position="1"/>
        <end position="21"/>
    </location>
</feature>
<keyword evidence="3" id="KW-1185">Reference proteome</keyword>
<dbReference type="RefSeq" id="WP_109904084.1">
    <property type="nucleotide sequence ID" value="NZ_QGLE01000003.1"/>
</dbReference>
<dbReference type="EMBL" id="QGLE01000003">
    <property type="protein sequence ID" value="PWR24547.1"/>
    <property type="molecule type" value="Genomic_DNA"/>
</dbReference>